<reference evidence="2" key="1">
    <citation type="journal article" date="2019" name="bioRxiv">
        <title>The Genome of the Zebra Mussel, Dreissena polymorpha: A Resource for Invasive Species Research.</title>
        <authorList>
            <person name="McCartney M.A."/>
            <person name="Auch B."/>
            <person name="Kono T."/>
            <person name="Mallez S."/>
            <person name="Zhang Y."/>
            <person name="Obille A."/>
            <person name="Becker A."/>
            <person name="Abrahante J.E."/>
            <person name="Garbe J."/>
            <person name="Badalamenti J.P."/>
            <person name="Herman A."/>
            <person name="Mangelson H."/>
            <person name="Liachko I."/>
            <person name="Sullivan S."/>
            <person name="Sone E.D."/>
            <person name="Koren S."/>
            <person name="Silverstein K.A.T."/>
            <person name="Beckman K.B."/>
            <person name="Gohl D.M."/>
        </authorList>
    </citation>
    <scope>NUCLEOTIDE SEQUENCE</scope>
    <source>
        <strain evidence="2">Duluth1</strain>
        <tissue evidence="2">Whole animal</tissue>
    </source>
</reference>
<comment type="caution">
    <text evidence="2">The sequence shown here is derived from an EMBL/GenBank/DDBJ whole genome shotgun (WGS) entry which is preliminary data.</text>
</comment>
<dbReference type="Proteomes" id="UP000828390">
    <property type="component" value="Unassembled WGS sequence"/>
</dbReference>
<keyword evidence="3" id="KW-1185">Reference proteome</keyword>
<evidence type="ECO:0000313" key="3">
    <source>
        <dbReference type="Proteomes" id="UP000828390"/>
    </source>
</evidence>
<feature type="compositionally biased region" description="Polar residues" evidence="1">
    <location>
        <begin position="48"/>
        <end position="63"/>
    </location>
</feature>
<sequence>MTPIHDVKLHQHGVEGMETPITYTNKNEDYDFLKDQPDVGLRYGGIAGQNSLSDTQYNQNGSSDQRERPADSKDLSRDVVDTTTGLYYTYEKSVRCNS</sequence>
<evidence type="ECO:0000256" key="1">
    <source>
        <dbReference type="SAM" id="MobiDB-lite"/>
    </source>
</evidence>
<feature type="region of interest" description="Disordered" evidence="1">
    <location>
        <begin position="43"/>
        <end position="78"/>
    </location>
</feature>
<protein>
    <submittedName>
        <fullName evidence="2">Uncharacterized protein</fullName>
    </submittedName>
</protein>
<evidence type="ECO:0000313" key="2">
    <source>
        <dbReference type="EMBL" id="KAH3690223.1"/>
    </source>
</evidence>
<accession>A0A9D3XZP5</accession>
<dbReference type="EMBL" id="JAIWYP010000073">
    <property type="protein sequence ID" value="KAH3690223.1"/>
    <property type="molecule type" value="Genomic_DNA"/>
</dbReference>
<feature type="compositionally biased region" description="Basic and acidic residues" evidence="1">
    <location>
        <begin position="64"/>
        <end position="78"/>
    </location>
</feature>
<organism evidence="2 3">
    <name type="scientific">Dreissena polymorpha</name>
    <name type="common">Zebra mussel</name>
    <name type="synonym">Mytilus polymorpha</name>
    <dbReference type="NCBI Taxonomy" id="45954"/>
    <lineage>
        <taxon>Eukaryota</taxon>
        <taxon>Metazoa</taxon>
        <taxon>Spiralia</taxon>
        <taxon>Lophotrochozoa</taxon>
        <taxon>Mollusca</taxon>
        <taxon>Bivalvia</taxon>
        <taxon>Autobranchia</taxon>
        <taxon>Heteroconchia</taxon>
        <taxon>Euheterodonta</taxon>
        <taxon>Imparidentia</taxon>
        <taxon>Neoheterodontei</taxon>
        <taxon>Myida</taxon>
        <taxon>Dreissenoidea</taxon>
        <taxon>Dreissenidae</taxon>
        <taxon>Dreissena</taxon>
    </lineage>
</organism>
<gene>
    <name evidence="2" type="ORF">DPMN_194985</name>
</gene>
<proteinExistence type="predicted"/>
<name>A0A9D3XZP5_DREPO</name>
<dbReference type="AlphaFoldDB" id="A0A9D3XZP5"/>
<reference evidence="2" key="2">
    <citation type="submission" date="2020-11" db="EMBL/GenBank/DDBJ databases">
        <authorList>
            <person name="McCartney M.A."/>
            <person name="Auch B."/>
            <person name="Kono T."/>
            <person name="Mallez S."/>
            <person name="Becker A."/>
            <person name="Gohl D.M."/>
            <person name="Silverstein K.A.T."/>
            <person name="Koren S."/>
            <person name="Bechman K.B."/>
            <person name="Herman A."/>
            <person name="Abrahante J.E."/>
            <person name="Garbe J."/>
        </authorList>
    </citation>
    <scope>NUCLEOTIDE SEQUENCE</scope>
    <source>
        <strain evidence="2">Duluth1</strain>
        <tissue evidence="2">Whole animal</tissue>
    </source>
</reference>